<feature type="transmembrane region" description="Helical" evidence="1">
    <location>
        <begin position="28"/>
        <end position="47"/>
    </location>
</feature>
<organism evidence="2 3">
    <name type="scientific">Bacillus mojavensis</name>
    <dbReference type="NCBI Taxonomy" id="72360"/>
    <lineage>
        <taxon>Bacteria</taxon>
        <taxon>Bacillati</taxon>
        <taxon>Bacillota</taxon>
        <taxon>Bacilli</taxon>
        <taxon>Bacillales</taxon>
        <taxon>Bacillaceae</taxon>
        <taxon>Bacillus</taxon>
    </lineage>
</organism>
<dbReference type="RefSeq" id="WP_168749296.1">
    <property type="nucleotide sequence ID" value="NZ_CP051464.1"/>
</dbReference>
<proteinExistence type="predicted"/>
<name>A0ABX6M2R7_BACMO</name>
<keyword evidence="3" id="KW-1185">Reference proteome</keyword>
<gene>
    <name evidence="2" type="primary">ydzP</name>
    <name evidence="2" type="ORF">HC660_39910</name>
</gene>
<keyword evidence="1" id="KW-0472">Membrane</keyword>
<sequence>MYWFFGVSLYLLIGTCIFIGVIKDTQSGSWLLLALAAPLIIFGYPYFCSKQLLSKR</sequence>
<keyword evidence="1" id="KW-0812">Transmembrane</keyword>
<keyword evidence="1" id="KW-1133">Transmembrane helix</keyword>
<evidence type="ECO:0000313" key="3">
    <source>
        <dbReference type="Proteomes" id="UP000501048"/>
    </source>
</evidence>
<dbReference type="Proteomes" id="UP000501048">
    <property type="component" value="Chromosome"/>
</dbReference>
<evidence type="ECO:0000256" key="1">
    <source>
        <dbReference type="SAM" id="Phobius"/>
    </source>
</evidence>
<dbReference type="EMBL" id="CP051464">
    <property type="protein sequence ID" value="QJC98434.1"/>
    <property type="molecule type" value="Genomic_DNA"/>
</dbReference>
<reference evidence="2 3" key="1">
    <citation type="submission" date="2020-04" db="EMBL/GenBank/DDBJ databases">
        <title>Plant growth promoting and environmental Bacillus: genomic and epigenetic comparison.</title>
        <authorList>
            <person name="Reva O.N."/>
            <person name="Lutz S."/>
            <person name="Ahrens C.H."/>
        </authorList>
    </citation>
    <scope>NUCLEOTIDE SEQUENCE [LARGE SCALE GENOMIC DNA]</scope>
    <source>
        <strain evidence="2 3">UCMB5075</strain>
    </source>
</reference>
<evidence type="ECO:0000313" key="2">
    <source>
        <dbReference type="EMBL" id="QJC98434.1"/>
    </source>
</evidence>
<accession>A0ABX6M2R7</accession>
<feature type="transmembrane region" description="Helical" evidence="1">
    <location>
        <begin position="5"/>
        <end position="22"/>
    </location>
</feature>
<dbReference type="GeneID" id="76984759"/>
<protein>
    <submittedName>
        <fullName evidence="2">YdzP</fullName>
    </submittedName>
</protein>